<sequence>MTVTVPLSPAAVQSTSLKHHLAFVSWQGGTASMTQGGELMTMLYLTYLFLGDELTREGLAIMVVVEEALQRAVVHDFEGEVARPTLDERACMAATLAEYDRLLRRTPTYLFAAARLHLQKLYTGDRVLTLAAVLATECDAPPPRDEERR</sequence>
<comment type="caution">
    <text evidence="1">The sequence shown here is derived from an EMBL/GenBank/DDBJ whole genome shotgun (WGS) entry which is preliminary data.</text>
</comment>
<dbReference type="EMBL" id="JAPMXC010000014">
    <property type="protein sequence ID" value="MCY0389868.1"/>
    <property type="molecule type" value="Genomic_DNA"/>
</dbReference>
<organism evidence="1 2">
    <name type="scientific">Robbsia betulipollinis</name>
    <dbReference type="NCBI Taxonomy" id="2981849"/>
    <lineage>
        <taxon>Bacteria</taxon>
        <taxon>Pseudomonadati</taxon>
        <taxon>Pseudomonadota</taxon>
        <taxon>Betaproteobacteria</taxon>
        <taxon>Burkholderiales</taxon>
        <taxon>Burkholderiaceae</taxon>
        <taxon>Robbsia</taxon>
    </lineage>
</organism>
<dbReference type="Proteomes" id="UP001082899">
    <property type="component" value="Unassembled WGS sequence"/>
</dbReference>
<reference evidence="1" key="1">
    <citation type="submission" date="2022-11" db="EMBL/GenBank/DDBJ databases">
        <title>Robbsia betulipollinis sp. nov., isolated from pollen of birch (Betula pendula).</title>
        <authorList>
            <person name="Shi H."/>
            <person name="Ambika Manirajan B."/>
            <person name="Ratering S."/>
            <person name="Geissler-Plaum R."/>
            <person name="Schnell S."/>
        </authorList>
    </citation>
    <scope>NUCLEOTIDE SEQUENCE</scope>
    <source>
        <strain evidence="1">Bb-Pol-6</strain>
    </source>
</reference>
<gene>
    <name evidence="1" type="ORF">OVY01_22270</name>
</gene>
<proteinExistence type="predicted"/>
<accession>A0ABT3ZVJ7</accession>
<name>A0ABT3ZVJ7_9BURK</name>
<evidence type="ECO:0000313" key="2">
    <source>
        <dbReference type="Proteomes" id="UP001082899"/>
    </source>
</evidence>
<protein>
    <submittedName>
        <fullName evidence="1">Uncharacterized protein</fullName>
    </submittedName>
</protein>
<keyword evidence="2" id="KW-1185">Reference proteome</keyword>
<evidence type="ECO:0000313" key="1">
    <source>
        <dbReference type="EMBL" id="MCY0389868.1"/>
    </source>
</evidence>